<accession>A0A4Z1EJB6</accession>
<dbReference type="EMBL" id="PQXH01000134">
    <property type="protein sequence ID" value="TGO10493.1"/>
    <property type="molecule type" value="Genomic_DNA"/>
</dbReference>
<keyword evidence="3" id="KW-1185">Reference proteome</keyword>
<dbReference type="AlphaFoldDB" id="A0A4Z1EJB6"/>
<feature type="region of interest" description="Disordered" evidence="1">
    <location>
        <begin position="78"/>
        <end position="147"/>
    </location>
</feature>
<organism evidence="2 3">
    <name type="scientific">Botrytis tulipae</name>
    <dbReference type="NCBI Taxonomy" id="87230"/>
    <lineage>
        <taxon>Eukaryota</taxon>
        <taxon>Fungi</taxon>
        <taxon>Dikarya</taxon>
        <taxon>Ascomycota</taxon>
        <taxon>Pezizomycotina</taxon>
        <taxon>Leotiomycetes</taxon>
        <taxon>Helotiales</taxon>
        <taxon>Sclerotiniaceae</taxon>
        <taxon>Botrytis</taxon>
    </lineage>
</organism>
<dbReference type="Proteomes" id="UP000297777">
    <property type="component" value="Unassembled WGS sequence"/>
</dbReference>
<feature type="compositionally biased region" description="Basic and acidic residues" evidence="1">
    <location>
        <begin position="78"/>
        <end position="141"/>
    </location>
</feature>
<feature type="region of interest" description="Disordered" evidence="1">
    <location>
        <begin position="432"/>
        <end position="475"/>
    </location>
</feature>
<reference evidence="2 3" key="1">
    <citation type="submission" date="2017-12" db="EMBL/GenBank/DDBJ databases">
        <title>Comparative genomics of Botrytis spp.</title>
        <authorList>
            <person name="Valero-Jimenez C.A."/>
            <person name="Tapia P."/>
            <person name="Veloso J."/>
            <person name="Silva-Moreno E."/>
            <person name="Staats M."/>
            <person name="Valdes J.H."/>
            <person name="Van Kan J.A.L."/>
        </authorList>
    </citation>
    <scope>NUCLEOTIDE SEQUENCE [LARGE SCALE GENOMIC DNA]</scope>
    <source>
        <strain evidence="2 3">Bt9001</strain>
    </source>
</reference>
<evidence type="ECO:0000313" key="2">
    <source>
        <dbReference type="EMBL" id="TGO10493.1"/>
    </source>
</evidence>
<protein>
    <submittedName>
        <fullName evidence="2">Uncharacterized protein</fullName>
    </submittedName>
</protein>
<gene>
    <name evidence="2" type="ORF">BTUL_0134g00170</name>
</gene>
<feature type="region of interest" description="Disordered" evidence="1">
    <location>
        <begin position="161"/>
        <end position="238"/>
    </location>
</feature>
<sequence>MHKGTLFPKATAVAINFSPSSEEPWHSKVHPECIIAHSIAAIETNATRKERLKNRVANAMQKRRQEAEAAAAKLAQEKRRQEAEAAAKLAQEKQRQEAEAAAKLAQEKREKEEKQRQEALRREQLENQKREEEKRREKENNIQHQQEQDLVAAQLRQEQESSMNLGERHAKDPPSISNHTSSLTVGESVPPRKSSLKLNFRPKPAPSPSTLSSAVPSRATKTIPKSSTAPSLSTLSSVVPASSSVAIPPRITKAVSESSTAPVTRLIKSRVSELPFIAIKICKDMVSQNSLYDSVIQPDPRYHGDLDNIPRDLPVEDRIYFISDETEERQPPPSFGVDQIEMPYFSGPILGPSNLSPLPNIGQVSFQAVECIFHRQPLLFQDDLPYITKELSFPANVKLDDLMLGLIWRDTPPHINLHNLFPADFDQSGNVYPDRMNVGEKPGNSESRVDLHKSTTKRTSKVSGTTESSAFTAIS</sequence>
<feature type="compositionally biased region" description="Polar residues" evidence="1">
    <location>
        <begin position="461"/>
        <end position="475"/>
    </location>
</feature>
<proteinExistence type="predicted"/>
<feature type="compositionally biased region" description="Low complexity" evidence="1">
    <location>
        <begin position="226"/>
        <end position="238"/>
    </location>
</feature>
<comment type="caution">
    <text evidence="2">The sequence shown here is derived from an EMBL/GenBank/DDBJ whole genome shotgun (WGS) entry which is preliminary data.</text>
</comment>
<evidence type="ECO:0000256" key="1">
    <source>
        <dbReference type="SAM" id="MobiDB-lite"/>
    </source>
</evidence>
<feature type="compositionally biased region" description="Polar residues" evidence="1">
    <location>
        <begin position="175"/>
        <end position="185"/>
    </location>
</feature>
<feature type="compositionally biased region" description="Polar residues" evidence="1">
    <location>
        <begin position="208"/>
        <end position="225"/>
    </location>
</feature>
<evidence type="ECO:0000313" key="3">
    <source>
        <dbReference type="Proteomes" id="UP000297777"/>
    </source>
</evidence>
<name>A0A4Z1EJB6_9HELO</name>
<dbReference type="OrthoDB" id="10583036at2759"/>